<comment type="caution">
    <text evidence="1">The sequence shown here is derived from an EMBL/GenBank/DDBJ whole genome shotgun (WGS) entry which is preliminary data.</text>
</comment>
<dbReference type="AlphaFoldDB" id="A0A9W6P5N5"/>
<proteinExistence type="predicted"/>
<name>A0A9W6P5N5_9ACTN</name>
<dbReference type="Proteomes" id="UP001165092">
    <property type="component" value="Unassembled WGS sequence"/>
</dbReference>
<dbReference type="EMBL" id="BSQG01000002">
    <property type="protein sequence ID" value="GLU47526.1"/>
    <property type="molecule type" value="Genomic_DNA"/>
</dbReference>
<accession>A0A9W6P5N5</accession>
<protein>
    <submittedName>
        <fullName evidence="1">Uncharacterized protein</fullName>
    </submittedName>
</protein>
<sequence length="91" mass="9997">MPTETIGDSEDDGISDGQPAVSRCVHLGARDRECAKHHGVLISLANSAPVREGRDLDCPTSDTHAPYLLFHRQRLPNSAKQRPIRTVVEAR</sequence>
<gene>
    <name evidence="1" type="ORF">Nans01_18770</name>
</gene>
<keyword evidence="2" id="KW-1185">Reference proteome</keyword>
<reference evidence="1" key="1">
    <citation type="submission" date="2023-02" db="EMBL/GenBank/DDBJ databases">
        <title>Nocardiopsis ansamitocini NBRC 112285.</title>
        <authorList>
            <person name="Ichikawa N."/>
            <person name="Sato H."/>
            <person name="Tonouchi N."/>
        </authorList>
    </citation>
    <scope>NUCLEOTIDE SEQUENCE</scope>
    <source>
        <strain evidence="1">NBRC 112285</strain>
    </source>
</reference>
<evidence type="ECO:0000313" key="2">
    <source>
        <dbReference type="Proteomes" id="UP001165092"/>
    </source>
</evidence>
<evidence type="ECO:0000313" key="1">
    <source>
        <dbReference type="EMBL" id="GLU47526.1"/>
    </source>
</evidence>
<organism evidence="1 2">
    <name type="scientific">Nocardiopsis ansamitocini</name>
    <dbReference type="NCBI Taxonomy" id="1670832"/>
    <lineage>
        <taxon>Bacteria</taxon>
        <taxon>Bacillati</taxon>
        <taxon>Actinomycetota</taxon>
        <taxon>Actinomycetes</taxon>
        <taxon>Streptosporangiales</taxon>
        <taxon>Nocardiopsidaceae</taxon>
        <taxon>Nocardiopsis</taxon>
    </lineage>
</organism>